<name>A0ABP0JSX1_9DINO</name>
<dbReference type="PANTHER" id="PTHR46652">
    <property type="entry name" value="LEUCINE-RICH REPEAT AND IQ DOMAIN-CONTAINING PROTEIN 1-RELATED"/>
    <property type="match status" value="1"/>
</dbReference>
<protein>
    <recommendedName>
        <fullName evidence="6">Leucine-rich repeat-containing protein 23</fullName>
    </recommendedName>
</protein>
<evidence type="ECO:0000256" key="2">
    <source>
        <dbReference type="ARBA" id="ARBA00022737"/>
    </source>
</evidence>
<dbReference type="PANTHER" id="PTHR46652:SF3">
    <property type="entry name" value="LEUCINE-RICH REPEAT-CONTAINING PROTEIN 9"/>
    <property type="match status" value="1"/>
</dbReference>
<accession>A0ABP0JSX1</accession>
<dbReference type="EMBL" id="CAXAMN010006280">
    <property type="protein sequence ID" value="CAK9017124.1"/>
    <property type="molecule type" value="Genomic_DNA"/>
</dbReference>
<evidence type="ECO:0008006" key="6">
    <source>
        <dbReference type="Google" id="ProtNLM"/>
    </source>
</evidence>
<dbReference type="SUPFAM" id="SSF52058">
    <property type="entry name" value="L domain-like"/>
    <property type="match status" value="1"/>
</dbReference>
<dbReference type="Pfam" id="PF00560">
    <property type="entry name" value="LRR_1"/>
    <property type="match status" value="1"/>
</dbReference>
<gene>
    <name evidence="4" type="ORF">CCMP2556_LOCUS12756</name>
</gene>
<dbReference type="InterPro" id="IPR025875">
    <property type="entry name" value="Leu-rich_rpt_4"/>
</dbReference>
<dbReference type="Gene3D" id="3.80.10.10">
    <property type="entry name" value="Ribonuclease Inhibitor"/>
    <property type="match status" value="2"/>
</dbReference>
<feature type="region of interest" description="Disordered" evidence="3">
    <location>
        <begin position="287"/>
        <end position="318"/>
    </location>
</feature>
<dbReference type="InterPro" id="IPR050836">
    <property type="entry name" value="SDS22/Internalin_LRR"/>
</dbReference>
<dbReference type="InterPro" id="IPR032675">
    <property type="entry name" value="LRR_dom_sf"/>
</dbReference>
<evidence type="ECO:0000313" key="5">
    <source>
        <dbReference type="Proteomes" id="UP001642484"/>
    </source>
</evidence>
<evidence type="ECO:0000256" key="1">
    <source>
        <dbReference type="ARBA" id="ARBA00022614"/>
    </source>
</evidence>
<proteinExistence type="predicted"/>
<dbReference type="PROSITE" id="PS51450">
    <property type="entry name" value="LRR"/>
    <property type="match status" value="3"/>
</dbReference>
<reference evidence="4 5" key="1">
    <citation type="submission" date="2024-02" db="EMBL/GenBank/DDBJ databases">
        <authorList>
            <person name="Chen Y."/>
            <person name="Shah S."/>
            <person name="Dougan E. K."/>
            <person name="Thang M."/>
            <person name="Chan C."/>
        </authorList>
    </citation>
    <scope>NUCLEOTIDE SEQUENCE [LARGE SCALE GENOMIC DNA]</scope>
</reference>
<feature type="compositionally biased region" description="Basic and acidic residues" evidence="3">
    <location>
        <begin position="287"/>
        <end position="303"/>
    </location>
</feature>
<sequence>MADNLGQDLVAEDLELSQVDKTVTSEGFAYTRLDCVGKQIGGLGILAEYPFIRNLDLSRNCIKDVRPISSLRHVLSLNLASNHILSMDWAPEDLPHLLYLDMSGNRLQELPPLHMPALRNADFRDNSIASCSKFSGHLTLQMLRLCGNQLTSAVGLQQMPKLEVLELGRNVLSDLDGMAMLPSMSRLDISSNKFETLRAPWKEMAALSILEAANNAFAEVKALQPLAEIIQLRSLTVNGCPLEEQDGVNMRLEVLIFRPLQHINGEEVTSEEQEEAKALHEKRLEEEAERLRQEEEDQHRLDSARPTAPALTPSGRRV</sequence>
<keyword evidence="5" id="KW-1185">Reference proteome</keyword>
<evidence type="ECO:0000313" key="4">
    <source>
        <dbReference type="EMBL" id="CAK9017124.1"/>
    </source>
</evidence>
<organism evidence="4 5">
    <name type="scientific">Durusdinium trenchii</name>
    <dbReference type="NCBI Taxonomy" id="1381693"/>
    <lineage>
        <taxon>Eukaryota</taxon>
        <taxon>Sar</taxon>
        <taxon>Alveolata</taxon>
        <taxon>Dinophyceae</taxon>
        <taxon>Suessiales</taxon>
        <taxon>Symbiodiniaceae</taxon>
        <taxon>Durusdinium</taxon>
    </lineage>
</organism>
<evidence type="ECO:0000256" key="3">
    <source>
        <dbReference type="SAM" id="MobiDB-lite"/>
    </source>
</evidence>
<keyword evidence="2" id="KW-0677">Repeat</keyword>
<comment type="caution">
    <text evidence="4">The sequence shown here is derived from an EMBL/GenBank/DDBJ whole genome shotgun (WGS) entry which is preliminary data.</text>
</comment>
<dbReference type="Pfam" id="PF12799">
    <property type="entry name" value="LRR_4"/>
    <property type="match status" value="1"/>
</dbReference>
<keyword evidence="1" id="KW-0433">Leucine-rich repeat</keyword>
<dbReference type="Proteomes" id="UP001642484">
    <property type="component" value="Unassembled WGS sequence"/>
</dbReference>
<dbReference type="InterPro" id="IPR001611">
    <property type="entry name" value="Leu-rich_rpt"/>
</dbReference>